<sequence>MSTANTTGAEHRHIGRRWKELHASPYNTYRKRQIPESSGEWLLYGNTRERKGRLGIDESRGVRHVLKKQVGLSLIGWRVVYFCAFSCGISCFSILLHPSLCPFKKEAGSDRLKSKPPSWIIPEYAKKAMGVDEAH</sequence>
<gene>
    <name evidence="2" type="ORF">HMPREF9141_1658</name>
</gene>
<keyword evidence="1" id="KW-1133">Transmembrane helix</keyword>
<keyword evidence="3" id="KW-1185">Reference proteome</keyword>
<evidence type="ECO:0000256" key="1">
    <source>
        <dbReference type="SAM" id="Phobius"/>
    </source>
</evidence>
<organism evidence="2 3">
    <name type="scientific">Prevotella multiformis DSM 16608</name>
    <dbReference type="NCBI Taxonomy" id="888743"/>
    <lineage>
        <taxon>Bacteria</taxon>
        <taxon>Pseudomonadati</taxon>
        <taxon>Bacteroidota</taxon>
        <taxon>Bacteroidia</taxon>
        <taxon>Bacteroidales</taxon>
        <taxon>Prevotellaceae</taxon>
        <taxon>Prevotella</taxon>
    </lineage>
</organism>
<dbReference type="HOGENOM" id="CLU_1883876_0_0_10"/>
<keyword evidence="1" id="KW-0472">Membrane</keyword>
<protein>
    <submittedName>
        <fullName evidence="2">Uncharacterized protein</fullName>
    </submittedName>
</protein>
<reference evidence="2 3" key="1">
    <citation type="submission" date="2011-01" db="EMBL/GenBank/DDBJ databases">
        <authorList>
            <person name="Muzny D."/>
            <person name="Qin X."/>
            <person name="Deng J."/>
            <person name="Jiang H."/>
            <person name="Liu Y."/>
            <person name="Qu J."/>
            <person name="Song X.-Z."/>
            <person name="Zhang L."/>
            <person name="Thornton R."/>
            <person name="Coyle M."/>
            <person name="Francisco L."/>
            <person name="Jackson L."/>
            <person name="Javaid M."/>
            <person name="Korchina V."/>
            <person name="Kovar C."/>
            <person name="Mata R."/>
            <person name="Mathew T."/>
            <person name="Ngo R."/>
            <person name="Nguyen L."/>
            <person name="Nguyen N."/>
            <person name="Okwuonu G."/>
            <person name="Ongeri F."/>
            <person name="Pham C."/>
            <person name="Simmons D."/>
            <person name="Wilczek-Boney K."/>
            <person name="Hale W."/>
            <person name="Jakkamsetti A."/>
            <person name="Pham P."/>
            <person name="Ruth R."/>
            <person name="San Lucas F."/>
            <person name="Warren J."/>
            <person name="Zhang J."/>
            <person name="Zhao Z."/>
            <person name="Zhou C."/>
            <person name="Zhu D."/>
            <person name="Lee S."/>
            <person name="Bess C."/>
            <person name="Blankenburg K."/>
            <person name="Forbes L."/>
            <person name="Fu Q."/>
            <person name="Gubbala S."/>
            <person name="Hirani K."/>
            <person name="Jayaseelan J.C."/>
            <person name="Lara F."/>
            <person name="Munidasa M."/>
            <person name="Palculict T."/>
            <person name="Patil S."/>
            <person name="Pu L.-L."/>
            <person name="Saada N."/>
            <person name="Tang L."/>
            <person name="Weissenberger G."/>
            <person name="Zhu Y."/>
            <person name="Hemphill L."/>
            <person name="Shang Y."/>
            <person name="Youmans B."/>
            <person name="Ayvaz T."/>
            <person name="Ross M."/>
            <person name="Santibanez J."/>
            <person name="Aqrawi P."/>
            <person name="Gross S."/>
            <person name="Joshi V."/>
            <person name="Fowler G."/>
            <person name="Nazareth L."/>
            <person name="Reid J."/>
            <person name="Worley K."/>
            <person name="Petrosino J."/>
            <person name="Highlander S."/>
            <person name="Gibbs R."/>
        </authorList>
    </citation>
    <scope>NUCLEOTIDE SEQUENCE [LARGE SCALE GENOMIC DNA]</scope>
    <source>
        <strain evidence="2 3">DSM 16608</strain>
    </source>
</reference>
<accession>F0F7U1</accession>
<name>F0F7U1_9BACT</name>
<proteinExistence type="predicted"/>
<dbReference type="EMBL" id="AEWX01000024">
    <property type="protein sequence ID" value="EGC19784.1"/>
    <property type="molecule type" value="Genomic_DNA"/>
</dbReference>
<evidence type="ECO:0000313" key="3">
    <source>
        <dbReference type="Proteomes" id="UP000005697"/>
    </source>
</evidence>
<dbReference type="AlphaFoldDB" id="F0F7U1"/>
<keyword evidence="1" id="KW-0812">Transmembrane</keyword>
<feature type="transmembrane region" description="Helical" evidence="1">
    <location>
        <begin position="75"/>
        <end position="96"/>
    </location>
</feature>
<dbReference type="Proteomes" id="UP000005697">
    <property type="component" value="Unassembled WGS sequence"/>
</dbReference>
<comment type="caution">
    <text evidence="2">The sequence shown here is derived from an EMBL/GenBank/DDBJ whole genome shotgun (WGS) entry which is preliminary data.</text>
</comment>
<evidence type="ECO:0000313" key="2">
    <source>
        <dbReference type="EMBL" id="EGC19784.1"/>
    </source>
</evidence>